<dbReference type="EMBL" id="AP018907">
    <property type="protein sequence ID" value="BBF93377.1"/>
    <property type="molecule type" value="Genomic_DNA"/>
</dbReference>
<proteinExistence type="predicted"/>
<dbReference type="InterPro" id="IPR038666">
    <property type="entry name" value="SSP1_head-tail_sf"/>
</dbReference>
<dbReference type="InterPro" id="IPR008767">
    <property type="entry name" value="Phage_SPP1_head-tail_adaptor"/>
</dbReference>
<evidence type="ECO:0000313" key="2">
    <source>
        <dbReference type="Proteomes" id="UP000266934"/>
    </source>
</evidence>
<dbReference type="Pfam" id="PF05521">
    <property type="entry name" value="Phage_HCP"/>
    <property type="match status" value="1"/>
</dbReference>
<dbReference type="Proteomes" id="UP000266934">
    <property type="component" value="Chromosome"/>
</dbReference>
<sequence length="113" mass="12243">MLAAGSLRDRLRFERRQPADDGFGNVAGDWVARCTAFAARKALRGGEAVMGQRLAGRQPIVFTVRASSETREIAPDWRAVDVRTGTVYAVRSVVDPDGRGERLDILCEGGVAP</sequence>
<organism evidence="1 2">
    <name type="scientific">Blastochloris tepida</name>
    <dbReference type="NCBI Taxonomy" id="2233851"/>
    <lineage>
        <taxon>Bacteria</taxon>
        <taxon>Pseudomonadati</taxon>
        <taxon>Pseudomonadota</taxon>
        <taxon>Alphaproteobacteria</taxon>
        <taxon>Hyphomicrobiales</taxon>
        <taxon>Blastochloridaceae</taxon>
        <taxon>Blastochloris</taxon>
    </lineage>
</organism>
<protein>
    <submittedName>
        <fullName evidence="1">Head-tail adaptor protein</fullName>
    </submittedName>
</protein>
<name>A0A348G1E4_9HYPH</name>
<keyword evidence="2" id="KW-1185">Reference proteome</keyword>
<reference evidence="1 2" key="1">
    <citation type="submission" date="2018-08" db="EMBL/GenBank/DDBJ databases">
        <title>Complete genome sequencing of Blastochloris tepida GI.</title>
        <authorList>
            <person name="Tsukatani Y."/>
            <person name="Mori H."/>
        </authorList>
    </citation>
    <scope>NUCLEOTIDE SEQUENCE [LARGE SCALE GENOMIC DNA]</scope>
    <source>
        <strain evidence="1 2">GI</strain>
    </source>
</reference>
<dbReference type="AlphaFoldDB" id="A0A348G1E4"/>
<dbReference type="KEGG" id="blag:BLTE_20620"/>
<dbReference type="Gene3D" id="2.40.10.270">
    <property type="entry name" value="Bacteriophage SPP1 head-tail adaptor protein"/>
    <property type="match status" value="1"/>
</dbReference>
<accession>A0A348G1E4</accession>
<dbReference type="RefSeq" id="WP_126400097.1">
    <property type="nucleotide sequence ID" value="NZ_AP018907.1"/>
</dbReference>
<dbReference type="OrthoDB" id="7997871at2"/>
<evidence type="ECO:0000313" key="1">
    <source>
        <dbReference type="EMBL" id="BBF93377.1"/>
    </source>
</evidence>
<gene>
    <name evidence="1" type="ORF">BLTE_20620</name>
</gene>